<comment type="function">
    <text evidence="17">This is the non-catalytic component of the active enzyme, which catalyzes the hydrolysis of ATP coupled with the exchange of Na(+) and K(+) ions across the plasma membrane. The beta subunit regulates, through assembly of alpha/beta heterodimers, the number of sodium pumps transported to the plasma membrane.</text>
</comment>
<feature type="compositionally biased region" description="Low complexity" evidence="20">
    <location>
        <begin position="284"/>
        <end position="310"/>
    </location>
</feature>
<evidence type="ECO:0000256" key="20">
    <source>
        <dbReference type="SAM" id="MobiDB-lite"/>
    </source>
</evidence>
<dbReference type="NCBIfam" id="TIGR01107">
    <property type="entry name" value="Na_K_ATPase_bet"/>
    <property type="match status" value="1"/>
</dbReference>
<evidence type="ECO:0000256" key="18">
    <source>
        <dbReference type="ARBA" id="ARBA00038795"/>
    </source>
</evidence>
<keyword evidence="3 19" id="KW-0813">Transport</keyword>
<keyword evidence="16" id="KW-0739">Sodium transport</keyword>
<keyword evidence="4" id="KW-1003">Cell membrane</keyword>
<evidence type="ECO:0000256" key="5">
    <source>
        <dbReference type="ARBA" id="ARBA00022538"/>
    </source>
</evidence>
<sequence>MPSNKDSDGGWKTFLWNSETGQFLGRTGGSWAKILLFYLIFYGCLGAIFIGTIQALLFTLDNYKPTYQDRVSPPARAEKSEFSFHKDRMETYLKYTQSLRDFLDLYDDDKQLNQMNYEDCGVISFKRILPVLITVSQRVRRVQRQRRSGQRGGVRMACRFKRSWLGSCSGITDREFGFKEGNPCFIVKLNRIVNFRPRPPSSNNSIPEEAQPKVQPNVIPISCTHKREEDAGKTGDIQYYGIGGGFPLQYYPYYGNKLHPQYLQPLVAIQFVNVTLNEEVRSNARSTGRTLATTRRTASGAASRSSSRSAACHDRPHPHFNNLGKI</sequence>
<gene>
    <name evidence="21" type="ORF">AAFF_G00259490</name>
</gene>
<dbReference type="GO" id="GO:0001671">
    <property type="term" value="F:ATPase activator activity"/>
    <property type="evidence" value="ECO:0007669"/>
    <property type="project" value="TreeGrafter"/>
</dbReference>
<evidence type="ECO:0000256" key="3">
    <source>
        <dbReference type="ARBA" id="ARBA00022448"/>
    </source>
</evidence>
<dbReference type="PROSITE" id="PS00390">
    <property type="entry name" value="ATPASE_NA_K_BETA_1"/>
    <property type="match status" value="1"/>
</dbReference>
<keyword evidence="22" id="KW-1185">Reference proteome</keyword>
<evidence type="ECO:0000256" key="16">
    <source>
        <dbReference type="ARBA" id="ARBA00023201"/>
    </source>
</evidence>
<evidence type="ECO:0000313" key="21">
    <source>
        <dbReference type="EMBL" id="KAJ8377522.1"/>
    </source>
</evidence>
<dbReference type="AlphaFoldDB" id="A0AAD7RC87"/>
<dbReference type="PANTHER" id="PTHR11523:SF10">
    <property type="entry name" value="SODIUM_POTASSIUM-TRANSPORTING ATPASE SUBUNIT BETA-1"/>
    <property type="match status" value="1"/>
</dbReference>
<keyword evidence="11" id="KW-0915">Sodium</keyword>
<dbReference type="EMBL" id="JAINUG010000350">
    <property type="protein sequence ID" value="KAJ8377522.1"/>
    <property type="molecule type" value="Genomic_DNA"/>
</dbReference>
<feature type="transmembrane region" description="Helical" evidence="19">
    <location>
        <begin position="35"/>
        <end position="60"/>
    </location>
</feature>
<keyword evidence="5" id="KW-0633">Potassium transport</keyword>
<evidence type="ECO:0000256" key="13">
    <source>
        <dbReference type="ARBA" id="ARBA00023136"/>
    </source>
</evidence>
<evidence type="ECO:0000256" key="4">
    <source>
        <dbReference type="ARBA" id="ARBA00022475"/>
    </source>
</evidence>
<keyword evidence="14" id="KW-1015">Disulfide bond</keyword>
<dbReference type="PROSITE" id="PS00391">
    <property type="entry name" value="ATPASE_NA_K_BETA_2"/>
    <property type="match status" value="1"/>
</dbReference>
<dbReference type="GO" id="GO:0030007">
    <property type="term" value="P:intracellular potassium ion homeostasis"/>
    <property type="evidence" value="ECO:0007669"/>
    <property type="project" value="TreeGrafter"/>
</dbReference>
<keyword evidence="8" id="KW-0630">Potassium</keyword>
<protein>
    <recommendedName>
        <fullName evidence="19">Sodium/potassium-transporting ATPase subunit beta</fullName>
    </recommendedName>
</protein>
<keyword evidence="10 19" id="KW-1133">Transmembrane helix</keyword>
<keyword evidence="15" id="KW-0325">Glycoprotein</keyword>
<keyword evidence="13 19" id="KW-0472">Membrane</keyword>
<comment type="caution">
    <text evidence="21">The sequence shown here is derived from an EMBL/GenBank/DDBJ whole genome shotgun (WGS) entry which is preliminary data.</text>
</comment>
<evidence type="ECO:0000256" key="14">
    <source>
        <dbReference type="ARBA" id="ARBA00023157"/>
    </source>
</evidence>
<dbReference type="InterPro" id="IPR000402">
    <property type="entry name" value="Na/K_ATPase_sub_beta"/>
</dbReference>
<dbReference type="GO" id="GO:1990573">
    <property type="term" value="P:potassium ion import across plasma membrane"/>
    <property type="evidence" value="ECO:0007669"/>
    <property type="project" value="TreeGrafter"/>
</dbReference>
<keyword evidence="9" id="KW-0735">Signal-anchor</keyword>
<keyword evidence="6" id="KW-0740">Sodium/potassium transport</keyword>
<dbReference type="Gene3D" id="2.60.40.1660">
    <property type="entry name" value="Na, k-atpase alpha subunit"/>
    <property type="match status" value="1"/>
</dbReference>
<dbReference type="InterPro" id="IPR038702">
    <property type="entry name" value="Na/K_ATPase_sub_beta_sf"/>
</dbReference>
<evidence type="ECO:0000256" key="17">
    <source>
        <dbReference type="ARBA" id="ARBA00025540"/>
    </source>
</evidence>
<dbReference type="GO" id="GO:0005890">
    <property type="term" value="C:sodium:potassium-exchanging ATPase complex"/>
    <property type="evidence" value="ECO:0007669"/>
    <property type="project" value="InterPro"/>
</dbReference>
<evidence type="ECO:0000313" key="22">
    <source>
        <dbReference type="Proteomes" id="UP001221898"/>
    </source>
</evidence>
<evidence type="ECO:0000256" key="6">
    <source>
        <dbReference type="ARBA" id="ARBA00022607"/>
    </source>
</evidence>
<feature type="region of interest" description="Disordered" evidence="20">
    <location>
        <begin position="282"/>
        <end position="326"/>
    </location>
</feature>
<dbReference type="Pfam" id="PF00287">
    <property type="entry name" value="Na_K-ATPase"/>
    <property type="match status" value="1"/>
</dbReference>
<comment type="subcellular location">
    <subcellularLocation>
        <location evidence="1">Cell membrane</location>
        <topology evidence="1">Single-pass type II membrane protein</topology>
    </subcellularLocation>
    <subcellularLocation>
        <location evidence="19">Membrane</location>
    </subcellularLocation>
</comment>
<evidence type="ECO:0000256" key="11">
    <source>
        <dbReference type="ARBA" id="ARBA00023053"/>
    </source>
</evidence>
<organism evidence="21 22">
    <name type="scientific">Aldrovandia affinis</name>
    <dbReference type="NCBI Taxonomy" id="143900"/>
    <lineage>
        <taxon>Eukaryota</taxon>
        <taxon>Metazoa</taxon>
        <taxon>Chordata</taxon>
        <taxon>Craniata</taxon>
        <taxon>Vertebrata</taxon>
        <taxon>Euteleostomi</taxon>
        <taxon>Actinopterygii</taxon>
        <taxon>Neopterygii</taxon>
        <taxon>Teleostei</taxon>
        <taxon>Notacanthiformes</taxon>
        <taxon>Halosauridae</taxon>
        <taxon>Aldrovandia</taxon>
    </lineage>
</organism>
<evidence type="ECO:0000256" key="12">
    <source>
        <dbReference type="ARBA" id="ARBA00023065"/>
    </source>
</evidence>
<evidence type="ECO:0000256" key="10">
    <source>
        <dbReference type="ARBA" id="ARBA00022989"/>
    </source>
</evidence>
<evidence type="ECO:0000256" key="7">
    <source>
        <dbReference type="ARBA" id="ARBA00022692"/>
    </source>
</evidence>
<dbReference type="GO" id="GO:0036376">
    <property type="term" value="P:sodium ion export across plasma membrane"/>
    <property type="evidence" value="ECO:0007669"/>
    <property type="project" value="TreeGrafter"/>
</dbReference>
<dbReference type="Proteomes" id="UP001221898">
    <property type="component" value="Unassembled WGS sequence"/>
</dbReference>
<evidence type="ECO:0000256" key="19">
    <source>
        <dbReference type="RuleBase" id="RU362099"/>
    </source>
</evidence>
<comment type="similarity">
    <text evidence="2 19">Belongs to the X(+)/potassium ATPases subunit beta family.</text>
</comment>
<dbReference type="PANTHER" id="PTHR11523">
    <property type="entry name" value="SODIUM/POTASSIUM-DEPENDENT ATPASE BETA SUBUNIT"/>
    <property type="match status" value="1"/>
</dbReference>
<evidence type="ECO:0000256" key="1">
    <source>
        <dbReference type="ARBA" id="ARBA00004401"/>
    </source>
</evidence>
<evidence type="ECO:0000256" key="8">
    <source>
        <dbReference type="ARBA" id="ARBA00022958"/>
    </source>
</evidence>
<evidence type="ECO:0000256" key="15">
    <source>
        <dbReference type="ARBA" id="ARBA00023180"/>
    </source>
</evidence>
<dbReference type="GO" id="GO:0006883">
    <property type="term" value="P:intracellular sodium ion homeostasis"/>
    <property type="evidence" value="ECO:0007669"/>
    <property type="project" value="TreeGrafter"/>
</dbReference>
<name>A0AAD7RC87_9TELE</name>
<proteinExistence type="inferred from homology"/>
<accession>A0AAD7RC87</accession>
<keyword evidence="12 19" id="KW-0406">Ion transport</keyword>
<dbReference type="FunFam" id="1.20.5.170:FF:000062">
    <property type="entry name" value="Sodium/potassium-transporting ATPase subunit beta"/>
    <property type="match status" value="1"/>
</dbReference>
<reference evidence="21" key="1">
    <citation type="journal article" date="2023" name="Science">
        <title>Genome structures resolve the early diversification of teleost fishes.</title>
        <authorList>
            <person name="Parey E."/>
            <person name="Louis A."/>
            <person name="Montfort J."/>
            <person name="Bouchez O."/>
            <person name="Roques C."/>
            <person name="Iampietro C."/>
            <person name="Lluch J."/>
            <person name="Castinel A."/>
            <person name="Donnadieu C."/>
            <person name="Desvignes T."/>
            <person name="Floi Bucao C."/>
            <person name="Jouanno E."/>
            <person name="Wen M."/>
            <person name="Mejri S."/>
            <person name="Dirks R."/>
            <person name="Jansen H."/>
            <person name="Henkel C."/>
            <person name="Chen W.J."/>
            <person name="Zahm M."/>
            <person name="Cabau C."/>
            <person name="Klopp C."/>
            <person name="Thompson A.W."/>
            <person name="Robinson-Rechavi M."/>
            <person name="Braasch I."/>
            <person name="Lecointre G."/>
            <person name="Bobe J."/>
            <person name="Postlethwait J.H."/>
            <person name="Berthelot C."/>
            <person name="Roest Crollius H."/>
            <person name="Guiguen Y."/>
        </authorList>
    </citation>
    <scope>NUCLEOTIDE SEQUENCE</scope>
    <source>
        <strain evidence="21">NC1722</strain>
    </source>
</reference>
<evidence type="ECO:0000256" key="9">
    <source>
        <dbReference type="ARBA" id="ARBA00022968"/>
    </source>
</evidence>
<evidence type="ECO:0000256" key="2">
    <source>
        <dbReference type="ARBA" id="ARBA00005876"/>
    </source>
</evidence>
<keyword evidence="7 19" id="KW-0812">Transmembrane</keyword>
<comment type="subunit">
    <text evidence="18">The sodium/potassium-transporting ATPase is composed of a catalytic alpha subunit, an auxiliary non-catalytic beta subunit and an additional regulatory subunit.</text>
</comment>